<reference evidence="2" key="1">
    <citation type="journal article" date="2002" name="Peptides">
        <title>Cloning and characterisation of a procorticotrophin-releasing hormone in the IZD-MB-0503 immunocyte line from the insect Mamestra brassicae.</title>
        <authorList>
            <person name="Malagoli D."/>
            <person name="Mandrioli M."/>
            <person name="Ottaviani E."/>
        </authorList>
    </citation>
    <scope>NUCLEOTIDE SEQUENCE</scope>
</reference>
<name>Q8T4M3_MAMBR</name>
<evidence type="ECO:0000256" key="1">
    <source>
        <dbReference type="SAM" id="MobiDB-lite"/>
    </source>
</evidence>
<sequence length="320" mass="34786">MTLCDRRPQLGYYQPTYTPVAYHVSRLLIAEDIVIGSSTPCPPQCSCYTRSWGPRVTVLPRAPAALGAAQLYKPKTPSLSARHSFRSCGAGRKRKLASRRSQPLDFFQPPPQSEQPQQPQARPVQSGHGERTNLVRGRGPRSSAAPETALTTRSTGTGGTDIGILTYSKAAYTIIAQHASNRRNALPFKKRSKGLGRADAASFTSQPAKDLSLVGGLVTPRRAFLPSAQNMGCTAECCPIAGFHGFGSSILWSKTGLTYGEPIVPCHFNVGVRSVEICRSSVPSRCSYAICLFLYSLKHREPRLLITVPMLFPQNLCEPV</sequence>
<dbReference type="AlphaFoldDB" id="Q8T4M3"/>
<feature type="region of interest" description="Disordered" evidence="1">
    <location>
        <begin position="99"/>
        <end position="157"/>
    </location>
</feature>
<proteinExistence type="predicted"/>
<organism evidence="2">
    <name type="scientific">Mamestra brassicae</name>
    <name type="common">Cabbage moth</name>
    <dbReference type="NCBI Taxonomy" id="55057"/>
    <lineage>
        <taxon>Eukaryota</taxon>
        <taxon>Metazoa</taxon>
        <taxon>Ecdysozoa</taxon>
        <taxon>Arthropoda</taxon>
        <taxon>Hexapoda</taxon>
        <taxon>Insecta</taxon>
        <taxon>Pterygota</taxon>
        <taxon>Neoptera</taxon>
        <taxon>Endopterygota</taxon>
        <taxon>Lepidoptera</taxon>
        <taxon>Glossata</taxon>
        <taxon>Ditrysia</taxon>
        <taxon>Noctuoidea</taxon>
        <taxon>Noctuidae</taxon>
        <taxon>Noctuinae</taxon>
        <taxon>Hadenini</taxon>
        <taxon>Mamestra</taxon>
    </lineage>
</organism>
<protein>
    <submittedName>
        <fullName evidence="2">Procorticotropin-releasing hormone</fullName>
    </submittedName>
</protein>
<accession>Q8T4M3</accession>
<dbReference type="EMBL" id="AY079100">
    <property type="protein sequence ID" value="AAL91097.2"/>
    <property type="molecule type" value="Genomic_DNA"/>
</dbReference>
<feature type="non-terminal residue" evidence="2">
    <location>
        <position position="320"/>
    </location>
</feature>
<feature type="compositionally biased region" description="Low complexity" evidence="1">
    <location>
        <begin position="114"/>
        <end position="123"/>
    </location>
</feature>
<evidence type="ECO:0000313" key="2">
    <source>
        <dbReference type="EMBL" id="AAL91097.2"/>
    </source>
</evidence>